<dbReference type="SUPFAM" id="SSF48403">
    <property type="entry name" value="Ankyrin repeat"/>
    <property type="match status" value="1"/>
</dbReference>
<proteinExistence type="predicted"/>
<feature type="domain" description="RING-type" evidence="3">
    <location>
        <begin position="321"/>
        <end position="366"/>
    </location>
</feature>
<evidence type="ECO:0000313" key="4">
    <source>
        <dbReference type="EMBL" id="BDT63575.1"/>
    </source>
</evidence>
<dbReference type="EMBL" id="LC738885">
    <property type="protein sequence ID" value="BDT63575.1"/>
    <property type="molecule type" value="Genomic_DNA"/>
</dbReference>
<keyword evidence="1" id="KW-0863">Zinc-finger</keyword>
<sequence length="922" mass="105277">MANIVRRTIDAVTRTGHIGISAPDSIEALDYNSAVYKVTIPSLNNETVVNYVANIITKSDLFANYTTIAHLLEMYPMVLYCNYKKTHLWVYLFAMKRLKLIELLLKHEISTYSEVVALPYFIQPIDASGKTLLMSNLISKHLMELMVSTSDFFMNLLCQINKKDKSNFLHAFAPKTRVTNIYGEQLSTQTLLFIADLLFNNENYCQYVSSRANFPDANAPNKDGMTPLQLAISADNAQAVLYLICLYGAFWFEQFTDKGTTDGTQMNYFEYAYSKKAIKCVTVLKFAKSNYTIHSNINNQELINQGMCENGNVSTDNIITCSICTVSCTENQNEQWFKMPCGHFIHCRCLMGICAVGSSLTCPMCRCSLDEYTLNRCPPSLFRWIKTRKNDSFSYCKKIFEDELKKITTPITVVQPLPVVRLSPSISTTSVPSAAASSSSSVLNTQHQDWEEMVQEQQHHQQAYHPSPSQQQTIVTPILLNTRSFSANIDLRNLTDNLNNNSNSVNDENYRVQQTINRLSANGITVFEEIMEPPREIIPHNETARAVVYNTPSSQLLFESLTQNNLGILTQQLRGNVNDNHHHHHNNNHHRQESNSVRVGGLMLDRMTRRQTNNDQHERKFGFNHRCNCLFNFLVNAIDRVIGNRDIQIGGKKHPKYNLQTRISRLLAASLMMEVGFSSEKRDGMASNFALFNDGRKIPTYEDLFGSPHFIWVNGKILDESESFNKLSNEFDKNMIMDTQLANDFIEKQQLYIFETCKIEELLVFLNNSLVNINVLHFLTRATSSDLGVLVADVCEYIFDSNGQIVSGLTKERRNEFIEMVTNFIFLSISHRYQTNALDCMKKYIIHQKTSFYTRQPDANTSAEAELVFAMESRWINLFNEQAYTRKKIKNLSVVMRKTYGICRIGVEGLLNMLSSVCNVML</sequence>
<accession>A0A9C7BP61</accession>
<organism evidence="4">
    <name type="scientific">Pasiphaea japonica whispovirus</name>
    <dbReference type="NCBI Taxonomy" id="2984286"/>
    <lineage>
        <taxon>Viruses</taxon>
        <taxon>Viruses incertae sedis</taxon>
        <taxon>Naldaviricetes</taxon>
        <taxon>Nimaviridae</taxon>
        <taxon>Whispovirus</taxon>
    </lineage>
</organism>
<reference evidence="4" key="1">
    <citation type="submission" date="2022-10" db="EMBL/GenBank/DDBJ databases">
        <title>Genome sequences of endogenous nimaviruses in decapod crustaceans.</title>
        <authorList>
            <person name="Kawato S."/>
            <person name="Nozaki R."/>
            <person name="Kondo H."/>
            <person name="Hirono I."/>
        </authorList>
    </citation>
    <scope>NUCLEOTIDE SEQUENCE</scope>
    <source>
        <strain evidence="4">Toyama2020</strain>
    </source>
</reference>
<dbReference type="SUPFAM" id="SSF57850">
    <property type="entry name" value="RING/U-box"/>
    <property type="match status" value="1"/>
</dbReference>
<evidence type="ECO:0000259" key="3">
    <source>
        <dbReference type="PROSITE" id="PS50089"/>
    </source>
</evidence>
<dbReference type="InterPro" id="IPR013083">
    <property type="entry name" value="Znf_RING/FYVE/PHD"/>
</dbReference>
<keyword evidence="1" id="KW-0479">Metal-binding</keyword>
<feature type="region of interest" description="Disordered" evidence="2">
    <location>
        <begin position="451"/>
        <end position="471"/>
    </location>
</feature>
<dbReference type="Gene3D" id="1.25.40.20">
    <property type="entry name" value="Ankyrin repeat-containing domain"/>
    <property type="match status" value="1"/>
</dbReference>
<dbReference type="Gene3D" id="3.30.40.10">
    <property type="entry name" value="Zinc/RING finger domain, C3HC4 (zinc finger)"/>
    <property type="match status" value="1"/>
</dbReference>
<dbReference type="InterPro" id="IPR036770">
    <property type="entry name" value="Ankyrin_rpt-contain_sf"/>
</dbReference>
<evidence type="ECO:0000256" key="2">
    <source>
        <dbReference type="SAM" id="MobiDB-lite"/>
    </source>
</evidence>
<evidence type="ECO:0000256" key="1">
    <source>
        <dbReference type="PROSITE-ProRule" id="PRU00175"/>
    </source>
</evidence>
<dbReference type="InterPro" id="IPR001841">
    <property type="entry name" value="Znf_RING"/>
</dbReference>
<keyword evidence="1" id="KW-0862">Zinc</keyword>
<name>A0A9C7BP61_9VIRU</name>
<protein>
    <submittedName>
        <fullName evidence="4">Wsv222-like protein</fullName>
    </submittedName>
</protein>
<dbReference type="GO" id="GO:0008270">
    <property type="term" value="F:zinc ion binding"/>
    <property type="evidence" value="ECO:0007669"/>
    <property type="project" value="UniProtKB-KW"/>
</dbReference>
<dbReference type="PROSITE" id="PS50089">
    <property type="entry name" value="ZF_RING_2"/>
    <property type="match status" value="1"/>
</dbReference>